<dbReference type="OrthoDB" id="3868753at2"/>
<accession>A0A6I6F1A9</accession>
<gene>
    <name evidence="2" type="ORF">EIZ62_05220</name>
</gene>
<dbReference type="Proteomes" id="UP000422572">
    <property type="component" value="Chromosome"/>
</dbReference>
<dbReference type="KEGG" id="sfic:EIZ62_05220"/>
<sequence>MPVVNTAGRRVLTGAVCAGLLLAGCAAPRAAHDPAAAGRTTATTRPAPGAPVLTAPAEIPGLGPATRSRIPAASTQALVVKGDGPHSHQSTAVLYERDPKTGWKAVSQPWPAHNALRGWTAHHVAGDLRTPIGVFALGDAGGRLPDPGTALPYDRSEEFNMPGTGFLGEPLEGSFDHVVAIDYNRVPGTSPLNKVRPLGAGKGGGVWIHVDHGGPTRACISLQRDDLRQLLIALDPAKKPVIVMGDVGTLGR</sequence>
<dbReference type="PANTHER" id="PTHR38589:SF1">
    <property type="entry name" value="BLR0621 PROTEIN"/>
    <property type="match status" value="1"/>
</dbReference>
<dbReference type="AlphaFoldDB" id="A0A6I6F1A9"/>
<organism evidence="2 3">
    <name type="scientific">Streptomyces ficellus</name>
    <dbReference type="NCBI Taxonomy" id="1977088"/>
    <lineage>
        <taxon>Bacteria</taxon>
        <taxon>Bacillati</taxon>
        <taxon>Actinomycetota</taxon>
        <taxon>Actinomycetes</taxon>
        <taxon>Kitasatosporales</taxon>
        <taxon>Streptomycetaceae</taxon>
        <taxon>Streptomyces</taxon>
    </lineage>
</organism>
<dbReference type="EMBL" id="CP034279">
    <property type="protein sequence ID" value="QGV77713.1"/>
    <property type="molecule type" value="Genomic_DNA"/>
</dbReference>
<keyword evidence="3" id="KW-1185">Reference proteome</keyword>
<feature type="signal peptide" evidence="1">
    <location>
        <begin position="1"/>
        <end position="31"/>
    </location>
</feature>
<reference evidence="2 3" key="1">
    <citation type="submission" date="2018-12" db="EMBL/GenBank/DDBJ databases">
        <title>Complete genome sequence of Streptomyces ficellus NRRL8067, the producer of ficellomycin, feldamycin and nojirimycin.</title>
        <authorList>
            <person name="Zhang H."/>
            <person name="Yue R."/>
            <person name="Liu Y."/>
            <person name="Li M."/>
            <person name="Mu H."/>
            <person name="Zhang J."/>
        </authorList>
    </citation>
    <scope>NUCLEOTIDE SEQUENCE [LARGE SCALE GENOMIC DNA]</scope>
    <source>
        <strain evidence="2 3">NRRL 8067</strain>
    </source>
</reference>
<protein>
    <recommendedName>
        <fullName evidence="4">YkuD domain-containing protein</fullName>
    </recommendedName>
</protein>
<evidence type="ECO:0000313" key="2">
    <source>
        <dbReference type="EMBL" id="QGV77713.1"/>
    </source>
</evidence>
<evidence type="ECO:0000313" key="3">
    <source>
        <dbReference type="Proteomes" id="UP000422572"/>
    </source>
</evidence>
<feature type="chain" id="PRO_5026080965" description="YkuD domain-containing protein" evidence="1">
    <location>
        <begin position="32"/>
        <end position="252"/>
    </location>
</feature>
<name>A0A6I6F1A9_9ACTN</name>
<dbReference type="RefSeq" id="WP_156691531.1">
    <property type="nucleotide sequence ID" value="NZ_CP034279.1"/>
</dbReference>
<dbReference type="PANTHER" id="PTHR38589">
    <property type="entry name" value="BLR0621 PROTEIN"/>
    <property type="match status" value="1"/>
</dbReference>
<evidence type="ECO:0008006" key="4">
    <source>
        <dbReference type="Google" id="ProtNLM"/>
    </source>
</evidence>
<proteinExistence type="predicted"/>
<evidence type="ECO:0000256" key="1">
    <source>
        <dbReference type="SAM" id="SignalP"/>
    </source>
</evidence>
<keyword evidence="1" id="KW-0732">Signal</keyword>